<name>A0A7W5AGQ8_9ACTN</name>
<sequence length="138" mass="14819">MPICGKSAAGRYKITAYGMVQPMREPAQYTNSINSFLYLKRPSKLTLNATPEPVVKGKKITARGVLTVDGKVVVGVPVKIYFRAYGAKSYTYKGAARTNAKGVYGTRFTAARSGVWKVVYAGGPARNPAAAVDAVKVR</sequence>
<comment type="caution">
    <text evidence="1">The sequence shown here is derived from an EMBL/GenBank/DDBJ whole genome shotgun (WGS) entry which is preliminary data.</text>
</comment>
<protein>
    <recommendedName>
        <fullName evidence="3">YtkA-like</fullName>
    </recommendedName>
</protein>
<proteinExistence type="predicted"/>
<dbReference type="Proteomes" id="UP000590749">
    <property type="component" value="Unassembled WGS sequence"/>
</dbReference>
<dbReference type="EMBL" id="JACHXF010000006">
    <property type="protein sequence ID" value="MBB3095736.1"/>
    <property type="molecule type" value="Genomic_DNA"/>
</dbReference>
<keyword evidence="2" id="KW-1185">Reference proteome</keyword>
<evidence type="ECO:0008006" key="3">
    <source>
        <dbReference type="Google" id="ProtNLM"/>
    </source>
</evidence>
<evidence type="ECO:0000313" key="2">
    <source>
        <dbReference type="Proteomes" id="UP000590749"/>
    </source>
</evidence>
<organism evidence="1 2">
    <name type="scientific">Actinoplanes campanulatus</name>
    <dbReference type="NCBI Taxonomy" id="113559"/>
    <lineage>
        <taxon>Bacteria</taxon>
        <taxon>Bacillati</taxon>
        <taxon>Actinomycetota</taxon>
        <taxon>Actinomycetes</taxon>
        <taxon>Micromonosporales</taxon>
        <taxon>Micromonosporaceae</taxon>
        <taxon>Actinoplanes</taxon>
    </lineage>
</organism>
<dbReference type="AlphaFoldDB" id="A0A7W5AGQ8"/>
<evidence type="ECO:0000313" key="1">
    <source>
        <dbReference type="EMBL" id="MBB3095736.1"/>
    </source>
</evidence>
<accession>A0A7W5AGQ8</accession>
<gene>
    <name evidence="1" type="ORF">FHR83_003406</name>
</gene>
<dbReference type="RefSeq" id="WP_183220668.1">
    <property type="nucleotide sequence ID" value="NZ_BMPW01000004.1"/>
</dbReference>
<reference evidence="1 2" key="1">
    <citation type="submission" date="2020-08" db="EMBL/GenBank/DDBJ databases">
        <title>Genomic Encyclopedia of Type Strains, Phase III (KMG-III): the genomes of soil and plant-associated and newly described type strains.</title>
        <authorList>
            <person name="Whitman W."/>
        </authorList>
    </citation>
    <scope>NUCLEOTIDE SEQUENCE [LARGE SCALE GENOMIC DNA]</scope>
    <source>
        <strain evidence="1 2">CECT 3287</strain>
    </source>
</reference>